<evidence type="ECO:0000313" key="3">
    <source>
        <dbReference type="Proteomes" id="UP000660611"/>
    </source>
</evidence>
<organism evidence="2 3">
    <name type="scientific">Dactylosporangium siamense</name>
    <dbReference type="NCBI Taxonomy" id="685454"/>
    <lineage>
        <taxon>Bacteria</taxon>
        <taxon>Bacillati</taxon>
        <taxon>Actinomycetota</taxon>
        <taxon>Actinomycetes</taxon>
        <taxon>Micromonosporales</taxon>
        <taxon>Micromonosporaceae</taxon>
        <taxon>Dactylosporangium</taxon>
    </lineage>
</organism>
<feature type="domain" description="HTH cro/C1-type" evidence="1">
    <location>
        <begin position="18"/>
        <end position="72"/>
    </location>
</feature>
<dbReference type="EMBL" id="BONQ01000085">
    <property type="protein sequence ID" value="GIG47726.1"/>
    <property type="molecule type" value="Genomic_DNA"/>
</dbReference>
<evidence type="ECO:0000313" key="2">
    <source>
        <dbReference type="EMBL" id="GIG47726.1"/>
    </source>
</evidence>
<comment type="caution">
    <text evidence="2">The sequence shown here is derived from an EMBL/GenBank/DDBJ whole genome shotgun (WGS) entry which is preliminary data.</text>
</comment>
<evidence type="ECO:0000259" key="1">
    <source>
        <dbReference type="PROSITE" id="PS50943"/>
    </source>
</evidence>
<proteinExistence type="predicted"/>
<dbReference type="GO" id="GO:0003677">
    <property type="term" value="F:DNA binding"/>
    <property type="evidence" value="ECO:0007669"/>
    <property type="project" value="InterPro"/>
</dbReference>
<dbReference type="InterPro" id="IPR010982">
    <property type="entry name" value="Lambda_DNA-bd_dom_sf"/>
</dbReference>
<dbReference type="Pfam" id="PF19054">
    <property type="entry name" value="DUF5753"/>
    <property type="match status" value="1"/>
</dbReference>
<dbReference type="AlphaFoldDB" id="A0A919UDC2"/>
<dbReference type="Pfam" id="PF13560">
    <property type="entry name" value="HTH_31"/>
    <property type="match status" value="1"/>
</dbReference>
<dbReference type="SUPFAM" id="SSF47413">
    <property type="entry name" value="lambda repressor-like DNA-binding domains"/>
    <property type="match status" value="1"/>
</dbReference>
<accession>A0A919UDC2</accession>
<keyword evidence="3" id="KW-1185">Reference proteome</keyword>
<reference evidence="2" key="1">
    <citation type="submission" date="2021-01" db="EMBL/GenBank/DDBJ databases">
        <title>Whole genome shotgun sequence of Dactylosporangium siamense NBRC 106093.</title>
        <authorList>
            <person name="Komaki H."/>
            <person name="Tamura T."/>
        </authorList>
    </citation>
    <scope>NUCLEOTIDE SEQUENCE</scope>
    <source>
        <strain evidence="2">NBRC 106093</strain>
    </source>
</reference>
<dbReference type="RefSeq" id="WP_203849450.1">
    <property type="nucleotide sequence ID" value="NZ_BAAAVW010000019.1"/>
</dbReference>
<dbReference type="Gene3D" id="1.10.260.40">
    <property type="entry name" value="lambda repressor-like DNA-binding domains"/>
    <property type="match status" value="1"/>
</dbReference>
<dbReference type="Proteomes" id="UP000660611">
    <property type="component" value="Unassembled WGS sequence"/>
</dbReference>
<dbReference type="PROSITE" id="PS50943">
    <property type="entry name" value="HTH_CROC1"/>
    <property type="match status" value="1"/>
</dbReference>
<dbReference type="CDD" id="cd00093">
    <property type="entry name" value="HTH_XRE"/>
    <property type="match status" value="1"/>
</dbReference>
<dbReference type="InterPro" id="IPR043917">
    <property type="entry name" value="DUF5753"/>
</dbReference>
<protein>
    <submittedName>
        <fullName evidence="2">Transcriptional regulator</fullName>
    </submittedName>
</protein>
<dbReference type="SMART" id="SM00530">
    <property type="entry name" value="HTH_XRE"/>
    <property type="match status" value="1"/>
</dbReference>
<gene>
    <name evidence="2" type="ORF">Dsi01nite_057670</name>
</gene>
<dbReference type="InterPro" id="IPR001387">
    <property type="entry name" value="Cro/C1-type_HTH"/>
</dbReference>
<name>A0A919UDC2_9ACTN</name>
<sequence>MSSKPSPTLLRRQLGAELRRLREAARKTAAEVATELKWSESKVSRIETANSSVRNPDLTKLFDLYKTSEVDRTRLTALAAQSRQRAWWEAYGEALLGAYETYIGFESEASEIFIYDAVVLNGLMQTVEYAGAIINSVSAGERPDVVNQRVSVRMARQAVLTRDPPPKIWAVLDEAVLSRPVGGTSVMKRQLMRLMEIADRPTVTLQMVPFDRGAHRGIDGLFTILEFANELEQPLVYCDGMTGGVFRTRSEEVRRYLMAFESLRTVALSHADTLEYIQRAIRAYE</sequence>